<accession>A0ACB9ZWJ7</accession>
<dbReference type="EMBL" id="CM044707">
    <property type="protein sequence ID" value="KAI5652319.1"/>
    <property type="molecule type" value="Genomic_DNA"/>
</dbReference>
<evidence type="ECO:0000313" key="1">
    <source>
        <dbReference type="EMBL" id="KAI5652319.1"/>
    </source>
</evidence>
<proteinExistence type="predicted"/>
<comment type="caution">
    <text evidence="1">The sequence shown here is derived from an EMBL/GenBank/DDBJ whole genome shotgun (WGS) entry which is preliminary data.</text>
</comment>
<organism evidence="1 2">
    <name type="scientific">Catharanthus roseus</name>
    <name type="common">Madagascar periwinkle</name>
    <name type="synonym">Vinca rosea</name>
    <dbReference type="NCBI Taxonomy" id="4058"/>
    <lineage>
        <taxon>Eukaryota</taxon>
        <taxon>Viridiplantae</taxon>
        <taxon>Streptophyta</taxon>
        <taxon>Embryophyta</taxon>
        <taxon>Tracheophyta</taxon>
        <taxon>Spermatophyta</taxon>
        <taxon>Magnoliopsida</taxon>
        <taxon>eudicotyledons</taxon>
        <taxon>Gunneridae</taxon>
        <taxon>Pentapetalae</taxon>
        <taxon>asterids</taxon>
        <taxon>lamiids</taxon>
        <taxon>Gentianales</taxon>
        <taxon>Apocynaceae</taxon>
        <taxon>Rauvolfioideae</taxon>
        <taxon>Vinceae</taxon>
        <taxon>Catharanthinae</taxon>
        <taxon>Catharanthus</taxon>
    </lineage>
</organism>
<gene>
    <name evidence="1" type="ORF">M9H77_29506</name>
</gene>
<protein>
    <submittedName>
        <fullName evidence="1">Uncharacterized protein</fullName>
    </submittedName>
</protein>
<evidence type="ECO:0000313" key="2">
    <source>
        <dbReference type="Proteomes" id="UP001060085"/>
    </source>
</evidence>
<name>A0ACB9ZWJ7_CATRO</name>
<reference evidence="2" key="1">
    <citation type="journal article" date="2023" name="Nat. Plants">
        <title>Single-cell RNA sequencing provides a high-resolution roadmap for understanding the multicellular compartmentation of specialized metabolism.</title>
        <authorList>
            <person name="Sun S."/>
            <person name="Shen X."/>
            <person name="Li Y."/>
            <person name="Li Y."/>
            <person name="Wang S."/>
            <person name="Li R."/>
            <person name="Zhang H."/>
            <person name="Shen G."/>
            <person name="Guo B."/>
            <person name="Wei J."/>
            <person name="Xu J."/>
            <person name="St-Pierre B."/>
            <person name="Chen S."/>
            <person name="Sun C."/>
        </authorList>
    </citation>
    <scope>NUCLEOTIDE SEQUENCE [LARGE SCALE GENOMIC DNA]</scope>
</reference>
<dbReference type="Proteomes" id="UP001060085">
    <property type="component" value="Linkage Group LG07"/>
</dbReference>
<sequence>MPQIQQGELVPLNPEPERSLQSACHYVLRFEMANNNTIIVVDKTEEGQQAFDKSLVGSNLDVKRRKFCEVLDLSQMAGPGPTVSFLARTKFEDNTLPHPVGCASYRYQ</sequence>
<keyword evidence="2" id="KW-1185">Reference proteome</keyword>